<reference evidence="2" key="1">
    <citation type="journal article" date="2015" name="Nature">
        <title>Complex archaea that bridge the gap between prokaryotes and eukaryotes.</title>
        <authorList>
            <person name="Spang A."/>
            <person name="Saw J.H."/>
            <person name="Jorgensen S.L."/>
            <person name="Zaremba-Niedzwiedzka K."/>
            <person name="Martijn J."/>
            <person name="Lind A.E."/>
            <person name="van Eijk R."/>
            <person name="Schleper C."/>
            <person name="Guy L."/>
            <person name="Ettema T.J."/>
        </authorList>
    </citation>
    <scope>NUCLEOTIDE SEQUENCE</scope>
</reference>
<name>A0A0F9P5C2_9ZZZZ</name>
<evidence type="ECO:0000313" key="2">
    <source>
        <dbReference type="EMBL" id="KKM88652.1"/>
    </source>
</evidence>
<organism evidence="2">
    <name type="scientific">marine sediment metagenome</name>
    <dbReference type="NCBI Taxonomy" id="412755"/>
    <lineage>
        <taxon>unclassified sequences</taxon>
        <taxon>metagenomes</taxon>
        <taxon>ecological metagenomes</taxon>
    </lineage>
</organism>
<dbReference type="InterPro" id="IPR024079">
    <property type="entry name" value="MetalloPept_cat_dom_sf"/>
</dbReference>
<feature type="non-terminal residue" evidence="2">
    <location>
        <position position="1"/>
    </location>
</feature>
<sequence>KVSKEYYEAREFLEHEDVESKEIHPQILISRNVDKDIFAWRLDLINEAIFELPKKFQNLSKVYIYHSVTDHPEFSNLKGTVPEAYKKAGWSKSYDETGGIFSLETKDIVISSHFGSGVADTVRHEIGHSVWYSLISEKEEDEFISIYEKNRDQLRKEGRSYEANDLLEFFAVSFESTMIGESSGFKDIDNYFDNLKQTYDFSEITKDIKEGKIFKVLEISFKEGNNHVHDIKKLNEIPKSVREKLISEGKARIIEISESRKRKDFPVQRHSRTSKTGIRTPVKAHERNIKGKLQKEIILLKVEKIKREKERLLIQDEDEWAMVHFGRTEPYPTYQEYLKKEKKRLGLDLIKILTPVVSAINIITPVITSVIKRNDSIPFSEFKQIKTDFENSDFVIFHGPIARDGPYDYMDENGNITTLYKDIDNLKDIYSRYNYLPMKTSEKIGAHFSEEFGYATNFSVNEETNEIEADLILVNDENFKKIISQKSEYHVSPGYNDIIKGNIQILTDLDHIALALGPEIGRACTGTNSKGASCTKVIKTHDQNLKTEVVYN</sequence>
<dbReference type="SUPFAM" id="SSF55486">
    <property type="entry name" value="Metalloproteases ('zincins'), catalytic domain"/>
    <property type="match status" value="1"/>
</dbReference>
<dbReference type="Pfam" id="PF07737">
    <property type="entry name" value="ATLF"/>
    <property type="match status" value="1"/>
</dbReference>
<dbReference type="EMBL" id="LAZR01006930">
    <property type="protein sequence ID" value="KKM88652.1"/>
    <property type="molecule type" value="Genomic_DNA"/>
</dbReference>
<protein>
    <recommendedName>
        <fullName evidence="1">Anthrax toxin lethal/endema factor N-/C-terminal domain-containing protein</fullName>
    </recommendedName>
</protein>
<feature type="domain" description="Anthrax toxin lethal/endema factor N-/C-terminal" evidence="1">
    <location>
        <begin position="62"/>
        <end position="175"/>
    </location>
</feature>
<comment type="caution">
    <text evidence="2">The sequence shown here is derived from an EMBL/GenBank/DDBJ whole genome shotgun (WGS) entry which is preliminary data.</text>
</comment>
<evidence type="ECO:0000259" key="1">
    <source>
        <dbReference type="Pfam" id="PF07737"/>
    </source>
</evidence>
<accession>A0A0F9P5C2</accession>
<dbReference type="AlphaFoldDB" id="A0A0F9P5C2"/>
<dbReference type="GO" id="GO:0008237">
    <property type="term" value="F:metallopeptidase activity"/>
    <property type="evidence" value="ECO:0007669"/>
    <property type="project" value="InterPro"/>
</dbReference>
<dbReference type="Gene3D" id="3.40.390.10">
    <property type="entry name" value="Collagenase (Catalytic Domain)"/>
    <property type="match status" value="1"/>
</dbReference>
<proteinExistence type="predicted"/>
<dbReference type="InterPro" id="IPR014781">
    <property type="entry name" value="Anthrax_toxin_lethal/edema_N/C"/>
</dbReference>
<gene>
    <name evidence="2" type="ORF">LCGC14_1256640</name>
</gene>